<protein>
    <submittedName>
        <fullName evidence="1">Uncharacterized protein</fullName>
    </submittedName>
</protein>
<keyword evidence="2" id="KW-1185">Reference proteome</keyword>
<sequence length="105" mass="12328">MGCECVGKERTRKIEVVWELRELYQSFVGIRKGQRRSAGASASAKWKKKILDFLCRKNGEREKKRDIIISWDNGRRIVISVRIGWYTPCSALKRMRWPWVLGGGW</sequence>
<dbReference type="EMBL" id="JAHXZJ010002609">
    <property type="protein sequence ID" value="KAH0541011.1"/>
    <property type="molecule type" value="Genomic_DNA"/>
</dbReference>
<dbReference type="AlphaFoldDB" id="A0AAV7I6Z0"/>
<accession>A0AAV7I6Z0</accession>
<evidence type="ECO:0000313" key="1">
    <source>
        <dbReference type="EMBL" id="KAH0541011.1"/>
    </source>
</evidence>
<comment type="caution">
    <text evidence="1">The sequence shown here is derived from an EMBL/GenBank/DDBJ whole genome shotgun (WGS) entry which is preliminary data.</text>
</comment>
<organism evidence="1 2">
    <name type="scientific">Cotesia glomerata</name>
    <name type="common">Lepidopteran parasitic wasp</name>
    <name type="synonym">Apanteles glomeratus</name>
    <dbReference type="NCBI Taxonomy" id="32391"/>
    <lineage>
        <taxon>Eukaryota</taxon>
        <taxon>Metazoa</taxon>
        <taxon>Ecdysozoa</taxon>
        <taxon>Arthropoda</taxon>
        <taxon>Hexapoda</taxon>
        <taxon>Insecta</taxon>
        <taxon>Pterygota</taxon>
        <taxon>Neoptera</taxon>
        <taxon>Endopterygota</taxon>
        <taxon>Hymenoptera</taxon>
        <taxon>Apocrita</taxon>
        <taxon>Ichneumonoidea</taxon>
        <taxon>Braconidae</taxon>
        <taxon>Microgastrinae</taxon>
        <taxon>Cotesia</taxon>
    </lineage>
</organism>
<dbReference type="Proteomes" id="UP000826195">
    <property type="component" value="Unassembled WGS sequence"/>
</dbReference>
<reference evidence="1 2" key="1">
    <citation type="journal article" date="2021" name="J. Hered.">
        <title>A chromosome-level genome assembly of the parasitoid wasp, Cotesia glomerata (Hymenoptera: Braconidae).</title>
        <authorList>
            <person name="Pinto B.J."/>
            <person name="Weis J.J."/>
            <person name="Gamble T."/>
            <person name="Ode P.J."/>
            <person name="Paul R."/>
            <person name="Zaspel J.M."/>
        </authorList>
    </citation>
    <scope>NUCLEOTIDE SEQUENCE [LARGE SCALE GENOMIC DNA]</scope>
    <source>
        <strain evidence="1">CgM1</strain>
    </source>
</reference>
<gene>
    <name evidence="1" type="ORF">KQX54_020788</name>
</gene>
<proteinExistence type="predicted"/>
<name>A0AAV7I6Z0_COTGL</name>
<evidence type="ECO:0000313" key="2">
    <source>
        <dbReference type="Proteomes" id="UP000826195"/>
    </source>
</evidence>